<sequence>MIRQWMLDYCDDVLNGEVVACQKHKQACKRFLGDIEREGSEDFPYVFKEEKALRF</sequence>
<dbReference type="Proteomes" id="UP000030682">
    <property type="component" value="Unassembled WGS sequence"/>
</dbReference>
<dbReference type="AlphaFoldDB" id="W8Y5B5"/>
<dbReference type="EMBL" id="HG809980">
    <property type="protein sequence ID" value="CDN33591.1"/>
    <property type="molecule type" value="Genomic_DNA"/>
</dbReference>
<protein>
    <submittedName>
        <fullName evidence="1">Uncharacterized protein</fullName>
    </submittedName>
</protein>
<proteinExistence type="predicted"/>
<name>W8Y5B5_BACTU</name>
<organism evidence="1">
    <name type="scientific">Bacillus thuringiensis DB27</name>
    <dbReference type="NCBI Taxonomy" id="1431339"/>
    <lineage>
        <taxon>Bacteria</taxon>
        <taxon>Bacillati</taxon>
        <taxon>Bacillota</taxon>
        <taxon>Bacilli</taxon>
        <taxon>Bacillales</taxon>
        <taxon>Bacillaceae</taxon>
        <taxon>Bacillus</taxon>
        <taxon>Bacillus cereus group</taxon>
    </lineage>
</organism>
<dbReference type="HOGENOM" id="CLU_3022653_0_0_9"/>
<reference evidence="1" key="2">
    <citation type="submission" date="2014-01" db="EMBL/GenBank/DDBJ databases">
        <authorList>
            <person name="Aslett M."/>
        </authorList>
    </citation>
    <scope>NUCLEOTIDE SEQUENCE [LARGE SCALE GENOMIC DNA]</scope>
    <source>
        <strain evidence="1">DB27</strain>
    </source>
</reference>
<accession>W8Y5B5</accession>
<gene>
    <name evidence="1" type="ORF">BTDB27_005784</name>
</gene>
<evidence type="ECO:0000313" key="1">
    <source>
        <dbReference type="EMBL" id="CDN33591.1"/>
    </source>
</evidence>
<reference evidence="1" key="1">
    <citation type="submission" date="2014-01" db="EMBL/GenBank/DDBJ databases">
        <title>Draft genome sequence of highly nematicidal Bacillus thuringiensis DB27.</title>
        <authorList>
            <person name="Iatsenko I."/>
            <person name="Pickard D."/>
            <person name="Corton C."/>
            <person name="Dougan G."/>
            <person name="Sommer R.J."/>
        </authorList>
    </citation>
    <scope>NUCLEOTIDE SEQUENCE [LARGE SCALE GENOMIC DNA]</scope>
    <source>
        <strain evidence="1">DB27</strain>
    </source>
</reference>